<reference evidence="1" key="2">
    <citation type="submission" date="2020-05" db="UniProtKB">
        <authorList>
            <consortium name="EnsemblMetazoa"/>
        </authorList>
    </citation>
    <scope>IDENTIFICATION</scope>
    <source>
        <strain evidence="1">IAEA</strain>
    </source>
</reference>
<dbReference type="AlphaFoldDB" id="A0A1A9Z6L7"/>
<reference evidence="2" key="1">
    <citation type="submission" date="2014-03" db="EMBL/GenBank/DDBJ databases">
        <authorList>
            <person name="Aksoy S."/>
            <person name="Warren W."/>
            <person name="Wilson R.K."/>
        </authorList>
    </citation>
    <scope>NUCLEOTIDE SEQUENCE [LARGE SCALE GENOMIC DNA]</scope>
    <source>
        <strain evidence="2">IAEA</strain>
    </source>
</reference>
<dbReference type="Proteomes" id="UP000092445">
    <property type="component" value="Unassembled WGS sequence"/>
</dbReference>
<evidence type="ECO:0000313" key="1">
    <source>
        <dbReference type="EnsemblMetazoa" id="GPAI005419-PA"/>
    </source>
</evidence>
<keyword evidence="2" id="KW-1185">Reference proteome</keyword>
<dbReference type="EnsemblMetazoa" id="GPAI005419-RA">
    <property type="protein sequence ID" value="GPAI005419-PA"/>
    <property type="gene ID" value="GPAI005419"/>
</dbReference>
<dbReference type="VEuPathDB" id="VectorBase:GPAI005419"/>
<name>A0A1A9Z6L7_GLOPL</name>
<sequence length="145" mass="16615">MILSHLSSILDFGKFIFDKMDDHNLPESNVLDYIYPGVWANCLSLQMENQNNFRNIFLFFFGKSALAVEKKLTARNSLTSSSSSPAKNFETAKVTASRFKYPSRNQRCHVKCINLSMSKPRAGAMAFERNNSNIRNKRNNNNIHM</sequence>
<organism evidence="1 2">
    <name type="scientific">Glossina pallidipes</name>
    <name type="common">Tsetse fly</name>
    <dbReference type="NCBI Taxonomy" id="7398"/>
    <lineage>
        <taxon>Eukaryota</taxon>
        <taxon>Metazoa</taxon>
        <taxon>Ecdysozoa</taxon>
        <taxon>Arthropoda</taxon>
        <taxon>Hexapoda</taxon>
        <taxon>Insecta</taxon>
        <taxon>Pterygota</taxon>
        <taxon>Neoptera</taxon>
        <taxon>Endopterygota</taxon>
        <taxon>Diptera</taxon>
        <taxon>Brachycera</taxon>
        <taxon>Muscomorpha</taxon>
        <taxon>Hippoboscoidea</taxon>
        <taxon>Glossinidae</taxon>
        <taxon>Glossina</taxon>
    </lineage>
</organism>
<protein>
    <submittedName>
        <fullName evidence="1">Uncharacterized protein</fullName>
    </submittedName>
</protein>
<accession>A0A1A9Z6L7</accession>
<evidence type="ECO:0000313" key="2">
    <source>
        <dbReference type="Proteomes" id="UP000092445"/>
    </source>
</evidence>
<proteinExistence type="predicted"/>